<feature type="non-terminal residue" evidence="2">
    <location>
        <position position="120"/>
    </location>
</feature>
<dbReference type="Proteomes" id="UP001589627">
    <property type="component" value="Unassembled WGS sequence"/>
</dbReference>
<evidence type="ECO:0000313" key="3">
    <source>
        <dbReference type="Proteomes" id="UP001589627"/>
    </source>
</evidence>
<dbReference type="InterPro" id="IPR016167">
    <property type="entry name" value="FAD-bd_PCMH_sub1"/>
</dbReference>
<dbReference type="SUPFAM" id="SSF56176">
    <property type="entry name" value="FAD-binding/transporter-associated domain-like"/>
    <property type="match status" value="1"/>
</dbReference>
<accession>A0ABV5YZ82</accession>
<keyword evidence="3" id="KW-1185">Reference proteome</keyword>
<dbReference type="Gene3D" id="3.30.43.10">
    <property type="entry name" value="Uridine Diphospho-n-acetylenolpyruvylglucosamine Reductase, domain 2"/>
    <property type="match status" value="1"/>
</dbReference>
<evidence type="ECO:0000256" key="1">
    <source>
        <dbReference type="ARBA" id="ARBA00023002"/>
    </source>
</evidence>
<proteinExistence type="predicted"/>
<dbReference type="EMBL" id="JBHLZP010001057">
    <property type="protein sequence ID" value="MFB9840381.1"/>
    <property type="molecule type" value="Genomic_DNA"/>
</dbReference>
<evidence type="ECO:0000313" key="2">
    <source>
        <dbReference type="EMBL" id="MFB9840381.1"/>
    </source>
</evidence>
<protein>
    <submittedName>
        <fullName evidence="2">FAD-binding oxidoreductase</fullName>
    </submittedName>
</protein>
<reference evidence="2 3" key="1">
    <citation type="submission" date="2024-09" db="EMBL/GenBank/DDBJ databases">
        <authorList>
            <person name="Sun Q."/>
            <person name="Mori K."/>
        </authorList>
    </citation>
    <scope>NUCLEOTIDE SEQUENCE [LARGE SCALE GENOMIC DNA]</scope>
    <source>
        <strain evidence="2 3">TBRC 0563</strain>
    </source>
</reference>
<dbReference type="InterPro" id="IPR036318">
    <property type="entry name" value="FAD-bd_PCMH-like_sf"/>
</dbReference>
<organism evidence="2 3">
    <name type="scientific">Actinoallomurus acaciae</name>
    <dbReference type="NCBI Taxonomy" id="502577"/>
    <lineage>
        <taxon>Bacteria</taxon>
        <taxon>Bacillati</taxon>
        <taxon>Actinomycetota</taxon>
        <taxon>Actinomycetes</taxon>
        <taxon>Streptosporangiales</taxon>
        <taxon>Thermomonosporaceae</taxon>
        <taxon>Actinoallomurus</taxon>
    </lineage>
</organism>
<sequence length="120" mass="12780">MSIVDMSWSGWGDPERAERLPDSVAGLLRELLGVHAEPAQPVKLAEIEPPPARPVPGVLEDVVGAEHVRTDAETRIRHTRGKSTPDLLRIRAGDAGGAPDAIVLPGSHDEVAAVLDRCSE</sequence>
<comment type="caution">
    <text evidence="2">The sequence shown here is derived from an EMBL/GenBank/DDBJ whole genome shotgun (WGS) entry which is preliminary data.</text>
</comment>
<gene>
    <name evidence="2" type="ORF">ACFFNX_50370</name>
</gene>
<name>A0ABV5YZ82_9ACTN</name>
<keyword evidence="1" id="KW-0560">Oxidoreductase</keyword>